<dbReference type="KEGG" id="bcom:BAUCODRAFT_473781"/>
<dbReference type="HOGENOM" id="CLU_2775553_0_0_1"/>
<evidence type="ECO:0000313" key="1">
    <source>
        <dbReference type="EMBL" id="EMC96414.1"/>
    </source>
</evidence>
<sequence>MTDRAVNIADKPASPSPTTAKYSIARLANIAASANILPSLLGTQRALSANYRPLERRSRKTLSSLATSR</sequence>
<reference evidence="1 2" key="1">
    <citation type="journal article" date="2012" name="PLoS Pathog.">
        <title>Diverse lifestyles and strategies of plant pathogenesis encoded in the genomes of eighteen Dothideomycetes fungi.</title>
        <authorList>
            <person name="Ohm R.A."/>
            <person name="Feau N."/>
            <person name="Henrissat B."/>
            <person name="Schoch C.L."/>
            <person name="Horwitz B.A."/>
            <person name="Barry K.W."/>
            <person name="Condon B.J."/>
            <person name="Copeland A.C."/>
            <person name="Dhillon B."/>
            <person name="Glaser F."/>
            <person name="Hesse C.N."/>
            <person name="Kosti I."/>
            <person name="LaButti K."/>
            <person name="Lindquist E.A."/>
            <person name="Lucas S."/>
            <person name="Salamov A.A."/>
            <person name="Bradshaw R.E."/>
            <person name="Ciuffetti L."/>
            <person name="Hamelin R.C."/>
            <person name="Kema G.H.J."/>
            <person name="Lawrence C."/>
            <person name="Scott J.A."/>
            <person name="Spatafora J.W."/>
            <person name="Turgeon B.G."/>
            <person name="de Wit P.J.G.M."/>
            <person name="Zhong S."/>
            <person name="Goodwin S.B."/>
            <person name="Grigoriev I.V."/>
        </authorList>
    </citation>
    <scope>NUCLEOTIDE SEQUENCE [LARGE SCALE GENOMIC DNA]</scope>
    <source>
        <strain evidence="1 2">UAMH 10762</strain>
    </source>
</reference>
<proteinExistence type="predicted"/>
<name>M2NB86_BAUPA</name>
<organism evidence="1 2">
    <name type="scientific">Baudoinia panamericana (strain UAMH 10762)</name>
    <name type="common">Angels' share fungus</name>
    <name type="synonym">Baudoinia compniacensis (strain UAMH 10762)</name>
    <dbReference type="NCBI Taxonomy" id="717646"/>
    <lineage>
        <taxon>Eukaryota</taxon>
        <taxon>Fungi</taxon>
        <taxon>Dikarya</taxon>
        <taxon>Ascomycota</taxon>
        <taxon>Pezizomycotina</taxon>
        <taxon>Dothideomycetes</taxon>
        <taxon>Dothideomycetidae</taxon>
        <taxon>Mycosphaerellales</taxon>
        <taxon>Teratosphaeriaceae</taxon>
        <taxon>Baudoinia</taxon>
    </lineage>
</organism>
<dbReference type="RefSeq" id="XP_007676501.1">
    <property type="nucleotide sequence ID" value="XM_007678311.1"/>
</dbReference>
<dbReference type="AlphaFoldDB" id="M2NB86"/>
<protein>
    <submittedName>
        <fullName evidence="1">Uncharacterized protein</fullName>
    </submittedName>
</protein>
<dbReference type="GeneID" id="19114699"/>
<evidence type="ECO:0000313" key="2">
    <source>
        <dbReference type="Proteomes" id="UP000011761"/>
    </source>
</evidence>
<gene>
    <name evidence="1" type="ORF">BAUCODRAFT_473781</name>
</gene>
<dbReference type="EMBL" id="KB445555">
    <property type="protein sequence ID" value="EMC96414.1"/>
    <property type="molecule type" value="Genomic_DNA"/>
</dbReference>
<dbReference type="Proteomes" id="UP000011761">
    <property type="component" value="Unassembled WGS sequence"/>
</dbReference>
<accession>M2NB86</accession>
<keyword evidence="2" id="KW-1185">Reference proteome</keyword>